<accession>A0ABT8BA98</accession>
<proteinExistence type="predicted"/>
<dbReference type="EMBL" id="JAUFPU010000018">
    <property type="protein sequence ID" value="MDN3578725.1"/>
    <property type="molecule type" value="Genomic_DNA"/>
</dbReference>
<reference evidence="1" key="1">
    <citation type="journal article" date="2014" name="Int. J. Syst. Evol. Microbiol.">
        <title>Complete genome of a new Firmicutes species belonging to the dominant human colonic microbiota ('Ruminococcus bicirculans') reveals two chromosomes and a selective capacity to utilize plant glucans.</title>
        <authorList>
            <consortium name="NISC Comparative Sequencing Program"/>
            <person name="Wegmann U."/>
            <person name="Louis P."/>
            <person name="Goesmann A."/>
            <person name="Henrissat B."/>
            <person name="Duncan S.H."/>
            <person name="Flint H.J."/>
        </authorList>
    </citation>
    <scope>NUCLEOTIDE SEQUENCE</scope>
    <source>
        <strain evidence="1">CECT 7703</strain>
    </source>
</reference>
<evidence type="ECO:0008006" key="3">
    <source>
        <dbReference type="Google" id="ProtNLM"/>
    </source>
</evidence>
<sequence>MPSGFFGKAKITAVNTPTIIGGSVPAGTVMTLNLRITNPTGTNVKVKVYITNAANPVPADDLFTPQTTVIPSVPLEETAIILSPGERLFYEADTLGVIARVAGFGEPA</sequence>
<keyword evidence="2" id="KW-1185">Reference proteome</keyword>
<dbReference type="RefSeq" id="WP_290334056.1">
    <property type="nucleotide sequence ID" value="NZ_JAUFPU010000018.1"/>
</dbReference>
<comment type="caution">
    <text evidence="1">The sequence shown here is derived from an EMBL/GenBank/DDBJ whole genome shotgun (WGS) entry which is preliminary data.</text>
</comment>
<evidence type="ECO:0000313" key="1">
    <source>
        <dbReference type="EMBL" id="MDN3578725.1"/>
    </source>
</evidence>
<name>A0ABT8BA98_9NEIS</name>
<gene>
    <name evidence="1" type="ORF">QWZ03_18315</name>
</gene>
<organism evidence="1 2">
    <name type="scientific">Chitinimonas viridis</name>
    <dbReference type="NCBI Taxonomy" id="664880"/>
    <lineage>
        <taxon>Bacteria</taxon>
        <taxon>Pseudomonadati</taxon>
        <taxon>Pseudomonadota</taxon>
        <taxon>Betaproteobacteria</taxon>
        <taxon>Neisseriales</taxon>
        <taxon>Chitinibacteraceae</taxon>
        <taxon>Chitinimonas</taxon>
    </lineage>
</organism>
<dbReference type="Proteomes" id="UP001180081">
    <property type="component" value="Unassembled WGS sequence"/>
</dbReference>
<protein>
    <recommendedName>
        <fullName evidence="3">CARDB domain-containing protein</fullName>
    </recommendedName>
</protein>
<reference evidence="1" key="2">
    <citation type="submission" date="2023-06" db="EMBL/GenBank/DDBJ databases">
        <authorList>
            <person name="Lucena T."/>
            <person name="Sun Q."/>
        </authorList>
    </citation>
    <scope>NUCLEOTIDE SEQUENCE</scope>
    <source>
        <strain evidence="1">CECT 7703</strain>
    </source>
</reference>
<evidence type="ECO:0000313" key="2">
    <source>
        <dbReference type="Proteomes" id="UP001180081"/>
    </source>
</evidence>